<evidence type="ECO:0000256" key="1">
    <source>
        <dbReference type="SAM" id="Phobius"/>
    </source>
</evidence>
<dbReference type="EMBL" id="QROV01000063">
    <property type="protein sequence ID" value="RHL52092.1"/>
    <property type="molecule type" value="Genomic_DNA"/>
</dbReference>
<dbReference type="AlphaFoldDB" id="A0A415LT50"/>
<sequence length="134" mass="15998">MTTKLKLHKGQIKAVIIIALLLFGWLYRELHPTIIFHTPQESKYLGKVSEISGSIQKLYINNHIVKYRLPYIWEWQEDDEVAIFITNYGNVIHKEDLDFWKLDVYLDENNFYLNHTKIEYCCGLRHVLQSKTNK</sequence>
<evidence type="ECO:0000313" key="3">
    <source>
        <dbReference type="Proteomes" id="UP000283616"/>
    </source>
</evidence>
<dbReference type="Proteomes" id="UP000283616">
    <property type="component" value="Unassembled WGS sequence"/>
</dbReference>
<gene>
    <name evidence="2" type="ORF">DW011_25875</name>
</gene>
<organism evidence="2 3">
    <name type="scientific">Bacteroides thetaiotaomicron</name>
    <dbReference type="NCBI Taxonomy" id="818"/>
    <lineage>
        <taxon>Bacteria</taxon>
        <taxon>Pseudomonadati</taxon>
        <taxon>Bacteroidota</taxon>
        <taxon>Bacteroidia</taxon>
        <taxon>Bacteroidales</taxon>
        <taxon>Bacteroidaceae</taxon>
        <taxon>Bacteroides</taxon>
    </lineage>
</organism>
<accession>A0A415LT50</accession>
<protein>
    <submittedName>
        <fullName evidence="2">Uncharacterized protein</fullName>
    </submittedName>
</protein>
<comment type="caution">
    <text evidence="2">The sequence shown here is derived from an EMBL/GenBank/DDBJ whole genome shotgun (WGS) entry which is preliminary data.</text>
</comment>
<feature type="transmembrane region" description="Helical" evidence="1">
    <location>
        <begin position="12"/>
        <end position="28"/>
    </location>
</feature>
<name>A0A415LT50_BACT4</name>
<keyword evidence="1" id="KW-0812">Transmembrane</keyword>
<evidence type="ECO:0000313" key="2">
    <source>
        <dbReference type="EMBL" id="RHL52092.1"/>
    </source>
</evidence>
<proteinExistence type="predicted"/>
<keyword evidence="1" id="KW-1133">Transmembrane helix</keyword>
<keyword evidence="1" id="KW-0472">Membrane</keyword>
<reference evidence="2 3" key="1">
    <citation type="submission" date="2018-08" db="EMBL/GenBank/DDBJ databases">
        <title>A genome reference for cultivated species of the human gut microbiota.</title>
        <authorList>
            <person name="Zou Y."/>
            <person name="Xue W."/>
            <person name="Luo G."/>
        </authorList>
    </citation>
    <scope>NUCLEOTIDE SEQUENCE [LARGE SCALE GENOMIC DNA]</scope>
    <source>
        <strain evidence="2 3">AF37-12</strain>
    </source>
</reference>
<dbReference type="RefSeq" id="WP_117610850.1">
    <property type="nucleotide sequence ID" value="NZ_JBDFWQ010000044.1"/>
</dbReference>